<dbReference type="Proteomes" id="UP001176940">
    <property type="component" value="Unassembled WGS sequence"/>
</dbReference>
<sequence>MAARSAGSGQTGEVRDELGRKVEITEKTSPVDFSFNPLADRKFQFYDHSLIEAIKLEEPHVQEFFRLLSLCHTVMSEEKNAGDLSYQVQSPDEGALVTAARNFGFIFKSRTPETITVQEMGKIVTYQLLAILDFNNVRKRMSVIGNELFPMMCFTHAAHPLRGLSQCIPAPAWWPHQGLCPNPPQNGIRAYAPTGP</sequence>
<organism evidence="2 3">
    <name type="scientific">Ranitomeya imitator</name>
    <name type="common">mimic poison frog</name>
    <dbReference type="NCBI Taxonomy" id="111125"/>
    <lineage>
        <taxon>Eukaryota</taxon>
        <taxon>Metazoa</taxon>
        <taxon>Chordata</taxon>
        <taxon>Craniata</taxon>
        <taxon>Vertebrata</taxon>
        <taxon>Euteleostomi</taxon>
        <taxon>Amphibia</taxon>
        <taxon>Batrachia</taxon>
        <taxon>Anura</taxon>
        <taxon>Neobatrachia</taxon>
        <taxon>Hyloidea</taxon>
        <taxon>Dendrobatidae</taxon>
        <taxon>Dendrobatinae</taxon>
        <taxon>Ranitomeya</taxon>
    </lineage>
</organism>
<name>A0ABN9KZF8_9NEOB</name>
<dbReference type="EMBL" id="CAUEEQ010003925">
    <property type="protein sequence ID" value="CAJ0926318.1"/>
    <property type="molecule type" value="Genomic_DNA"/>
</dbReference>
<dbReference type="Gene3D" id="3.40.1110.10">
    <property type="entry name" value="Calcium-transporting ATPase, cytoplasmic domain N"/>
    <property type="match status" value="1"/>
</dbReference>
<dbReference type="PANTHER" id="PTHR24092">
    <property type="entry name" value="PROBABLE PHOSPHOLIPID-TRANSPORTING ATPASE"/>
    <property type="match status" value="1"/>
</dbReference>
<dbReference type="PANTHER" id="PTHR24092:SF80">
    <property type="entry name" value="PHOSPHOLIPID-TRANSPORTING ATPASE IM-RELATED"/>
    <property type="match status" value="1"/>
</dbReference>
<evidence type="ECO:0000313" key="3">
    <source>
        <dbReference type="Proteomes" id="UP001176940"/>
    </source>
</evidence>
<reference evidence="2" key="1">
    <citation type="submission" date="2023-07" db="EMBL/GenBank/DDBJ databases">
        <authorList>
            <person name="Stuckert A."/>
        </authorList>
    </citation>
    <scope>NUCLEOTIDE SEQUENCE</scope>
</reference>
<proteinExistence type="predicted"/>
<dbReference type="InterPro" id="IPR023299">
    <property type="entry name" value="ATPase_P-typ_cyto_dom_N"/>
</dbReference>
<evidence type="ECO:0000256" key="1">
    <source>
        <dbReference type="SAM" id="MobiDB-lite"/>
    </source>
</evidence>
<evidence type="ECO:0000313" key="2">
    <source>
        <dbReference type="EMBL" id="CAJ0926318.1"/>
    </source>
</evidence>
<feature type="region of interest" description="Disordered" evidence="1">
    <location>
        <begin position="1"/>
        <end position="21"/>
    </location>
</feature>
<dbReference type="SUPFAM" id="SSF81660">
    <property type="entry name" value="Metal cation-transporting ATPase, ATP-binding domain N"/>
    <property type="match status" value="1"/>
</dbReference>
<comment type="caution">
    <text evidence="2">The sequence shown here is derived from an EMBL/GenBank/DDBJ whole genome shotgun (WGS) entry which is preliminary data.</text>
</comment>
<protein>
    <submittedName>
        <fullName evidence="2">Uncharacterized protein</fullName>
    </submittedName>
</protein>
<accession>A0ABN9KZF8</accession>
<keyword evidence="3" id="KW-1185">Reference proteome</keyword>
<gene>
    <name evidence="2" type="ORF">RIMI_LOCUS2741378</name>
</gene>